<reference evidence="1 2" key="1">
    <citation type="submission" date="2017-04" db="EMBL/GenBank/DDBJ databases">
        <title>Complete Genome Sequence of Streptomyces gilvosporeus F607, a Capable Producer of Natamycin.</title>
        <authorList>
            <person name="Zong G."/>
            <person name="Zhong C."/>
            <person name="Fu J."/>
            <person name="Qin R."/>
            <person name="Cao G."/>
        </authorList>
    </citation>
    <scope>NUCLEOTIDE SEQUENCE [LARGE SCALE GENOMIC DNA]</scope>
    <source>
        <strain evidence="1 2">F607</strain>
    </source>
</reference>
<dbReference type="AlphaFoldDB" id="A0A1V0U2Z3"/>
<proteinExistence type="predicted"/>
<keyword evidence="2" id="KW-1185">Reference proteome</keyword>
<sequence>MRTRLLGLLRARSEEKRQGLANDDAAAAAFAARIRAELAEDLPEDDLDEDLADILATYERGSRPGTDEDEHEECLEMVREALERIERGY</sequence>
<dbReference type="STRING" id="553510.B1H19_18370"/>
<name>A0A1V0U2Z3_9ACTN</name>
<accession>A0A1V0U2Z3</accession>
<dbReference type="KEGG" id="sgv:B1H19_18370"/>
<protein>
    <submittedName>
        <fullName evidence="1">Uncharacterized protein</fullName>
    </submittedName>
</protein>
<dbReference type="OrthoDB" id="4332320at2"/>
<dbReference type="Proteomes" id="UP000192726">
    <property type="component" value="Chromosome"/>
</dbReference>
<organism evidence="1 2">
    <name type="scientific">Streptomyces gilvosporeus</name>
    <dbReference type="NCBI Taxonomy" id="553510"/>
    <lineage>
        <taxon>Bacteria</taxon>
        <taxon>Bacillati</taxon>
        <taxon>Actinomycetota</taxon>
        <taxon>Actinomycetes</taxon>
        <taxon>Kitasatosporales</taxon>
        <taxon>Streptomycetaceae</taxon>
        <taxon>Streptomyces</taxon>
    </lineage>
</organism>
<evidence type="ECO:0000313" key="1">
    <source>
        <dbReference type="EMBL" id="ARF59546.1"/>
    </source>
</evidence>
<dbReference type="RefSeq" id="WP_083109730.1">
    <property type="nucleotide sequence ID" value="NZ_CP020569.1"/>
</dbReference>
<evidence type="ECO:0000313" key="2">
    <source>
        <dbReference type="Proteomes" id="UP000192726"/>
    </source>
</evidence>
<dbReference type="EMBL" id="CP020569">
    <property type="protein sequence ID" value="ARF59546.1"/>
    <property type="molecule type" value="Genomic_DNA"/>
</dbReference>
<gene>
    <name evidence="1" type="ORF">B1H19_18370</name>
</gene>